<comment type="similarity">
    <text evidence="1 6">Belongs to the eukaryotic ribosomal protein eL13 family.</text>
</comment>
<reference evidence="7" key="1">
    <citation type="journal article" date="2015" name="Sci. Rep.">
        <title>Spliced leader RNA trans-splicing discovered in copepods.</title>
        <authorList>
            <person name="Yang F."/>
            <person name="Xu D."/>
            <person name="Zhuang Y."/>
            <person name="Yi X."/>
            <person name="Huang Y."/>
            <person name="Chen H."/>
            <person name="Lin S."/>
            <person name="Campbell D.A."/>
            <person name="Sturm N.R."/>
            <person name="Liu G."/>
            <person name="Zhang H."/>
        </authorList>
    </citation>
    <scope>NUCLEOTIDE SEQUENCE</scope>
</reference>
<evidence type="ECO:0000313" key="7">
    <source>
        <dbReference type="EMBL" id="ALS04853.1"/>
    </source>
</evidence>
<evidence type="ECO:0000256" key="6">
    <source>
        <dbReference type="RuleBase" id="RU000572"/>
    </source>
</evidence>
<dbReference type="InterPro" id="IPR018256">
    <property type="entry name" value="Ribosomal_eL13_CS"/>
</dbReference>
<sequence>MPAKGNQMVPNGHFHKDWQRYVKTWFNQPGRKIRRKKGRVAKAAKVAPRPLKRLRPEVTCPTFKYNIKKRAGRGFTLEELKAAGMSKGMAQTVGISVDHRRRNKSVESLQANVQRLKEYKSKLILFPLNSKKPKKGEATAEEVSKAVQLAGEIMPLKTVTKRERAMVITDDLKNFKAFQAIRQARAYKRLHGARMKRAADAEGDDITKKK</sequence>
<dbReference type="InterPro" id="IPR001380">
    <property type="entry name" value="Ribosomal_eL13"/>
</dbReference>
<dbReference type="GO" id="GO:0022625">
    <property type="term" value="C:cytosolic large ribosomal subunit"/>
    <property type="evidence" value="ECO:0007669"/>
    <property type="project" value="TreeGrafter"/>
</dbReference>
<dbReference type="HAMAP" id="MF_00499">
    <property type="entry name" value="Ribosomal_eL13"/>
    <property type="match status" value="1"/>
</dbReference>
<comment type="function">
    <text evidence="4">Component of the ribosome, a large ribonucleoprotein complex responsible for the synthesis of proteins in the cell. The small ribosomal subunit (SSU) binds messenger RNAs (mRNAs) and translates the encoded message by selecting cognate aminoacyl-transfer RNA (tRNA) molecules. The large subunit (LSU) contains the ribosomal catalytic site termed the peptidyl transferase center (PTC), which catalyzes the formation of peptide bonds, thereby polymerizing the amino acids delivered by tRNAs into a polypeptide chain. The nascent polypeptides leave the ribosome through a tunnel in the LSU and interact with protein factors that function in enzymatic processing, targeting, and the membrane insertion of nascent chains at the exit of the ribosomal tunnel. As part of the LSU, it is probably required for its formation and the maturation of rRNAs.</text>
</comment>
<evidence type="ECO:0000256" key="5">
    <source>
        <dbReference type="ARBA" id="ARBA00065437"/>
    </source>
</evidence>
<dbReference type="PANTHER" id="PTHR11722">
    <property type="entry name" value="60S RIBOSOMAL PROTEIN L13"/>
    <property type="match status" value="1"/>
</dbReference>
<dbReference type="GO" id="GO:0003723">
    <property type="term" value="F:RNA binding"/>
    <property type="evidence" value="ECO:0007669"/>
    <property type="project" value="TreeGrafter"/>
</dbReference>
<dbReference type="AlphaFoldDB" id="A0A0U2V7B9"/>
<proteinExistence type="evidence at transcript level"/>
<evidence type="ECO:0000256" key="3">
    <source>
        <dbReference type="ARBA" id="ARBA00023274"/>
    </source>
</evidence>
<dbReference type="GO" id="GO:0003735">
    <property type="term" value="F:structural constituent of ribosome"/>
    <property type="evidence" value="ECO:0007669"/>
    <property type="project" value="InterPro"/>
</dbReference>
<dbReference type="FunFam" id="1.20.5.110:FF:000003">
    <property type="entry name" value="60S ribosomal protein L13"/>
    <property type="match status" value="1"/>
</dbReference>
<dbReference type="Gene3D" id="1.20.5.110">
    <property type="match status" value="1"/>
</dbReference>
<dbReference type="EMBL" id="KT755019">
    <property type="protein sequence ID" value="ALS04853.1"/>
    <property type="molecule type" value="mRNA"/>
</dbReference>
<keyword evidence="2 6" id="KW-0689">Ribosomal protein</keyword>
<evidence type="ECO:0000256" key="1">
    <source>
        <dbReference type="ARBA" id="ARBA00005640"/>
    </source>
</evidence>
<keyword evidence="3 6" id="KW-0687">Ribonucleoprotein</keyword>
<comment type="subunit">
    <text evidence="5">Component of the 60S large ribosomal subunit (LSU).</text>
</comment>
<evidence type="ECO:0000256" key="4">
    <source>
        <dbReference type="ARBA" id="ARBA00058367"/>
    </source>
</evidence>
<name>A0A0U2V7B9_9MAXI</name>
<accession>A0A0U2V7B9</accession>
<organism evidence="7">
    <name type="scientific">Pseudodiaptomus poplesia</name>
    <dbReference type="NCBI Taxonomy" id="213370"/>
    <lineage>
        <taxon>Eukaryota</taxon>
        <taxon>Metazoa</taxon>
        <taxon>Ecdysozoa</taxon>
        <taxon>Arthropoda</taxon>
        <taxon>Crustacea</taxon>
        <taxon>Multicrustacea</taxon>
        <taxon>Hexanauplia</taxon>
        <taxon>Copepoda</taxon>
        <taxon>Calanoida</taxon>
        <taxon>Pseudodiaptomidae</taxon>
        <taxon>Pseudodiaptomus</taxon>
    </lineage>
</organism>
<protein>
    <recommendedName>
        <fullName evidence="6">60S ribosomal protein L13</fullName>
    </recommendedName>
</protein>
<evidence type="ECO:0000256" key="2">
    <source>
        <dbReference type="ARBA" id="ARBA00022980"/>
    </source>
</evidence>
<dbReference type="PROSITE" id="PS01104">
    <property type="entry name" value="RIBOSOMAL_L13E"/>
    <property type="match status" value="1"/>
</dbReference>
<dbReference type="Pfam" id="PF01294">
    <property type="entry name" value="Ribosomal_L13e"/>
    <property type="match status" value="1"/>
</dbReference>
<dbReference type="PANTHER" id="PTHR11722:SF0">
    <property type="entry name" value="LARGE RIBOSOMAL SUBUNIT PROTEIN EL13"/>
    <property type="match status" value="1"/>
</dbReference>
<dbReference type="GO" id="GO:0006412">
    <property type="term" value="P:translation"/>
    <property type="evidence" value="ECO:0007669"/>
    <property type="project" value="InterPro"/>
</dbReference>